<sequence length="91" mass="10137">MPATIYSIIKEFYAEIHGHPVKARIISPIQDENTFTFQVSSYFKKNSDSEANVPASTFTSYANAERHLFGYLEAFQNTIDLGGDVAPGVNF</sequence>
<gene>
    <name evidence="1" type="ORF">SAMN04488023_11188</name>
</gene>
<dbReference type="AlphaFoldDB" id="A0A1H9Q9A6"/>
<dbReference type="EMBL" id="FOGG01000011">
    <property type="protein sequence ID" value="SER57034.1"/>
    <property type="molecule type" value="Genomic_DNA"/>
</dbReference>
<evidence type="ECO:0000313" key="2">
    <source>
        <dbReference type="Proteomes" id="UP000199572"/>
    </source>
</evidence>
<dbReference type="OrthoDB" id="769687at2"/>
<accession>A0A1H9Q9A6</accession>
<reference evidence="1 2" key="1">
    <citation type="submission" date="2016-10" db="EMBL/GenBank/DDBJ databases">
        <authorList>
            <person name="de Groot N.N."/>
        </authorList>
    </citation>
    <scope>NUCLEOTIDE SEQUENCE [LARGE SCALE GENOMIC DNA]</scope>
    <source>
        <strain evidence="1 2">DSM 18610</strain>
    </source>
</reference>
<organism evidence="1 2">
    <name type="scientific">Pedobacter rhizosphaerae</name>
    <dbReference type="NCBI Taxonomy" id="390241"/>
    <lineage>
        <taxon>Bacteria</taxon>
        <taxon>Pseudomonadati</taxon>
        <taxon>Bacteroidota</taxon>
        <taxon>Sphingobacteriia</taxon>
        <taxon>Sphingobacteriales</taxon>
        <taxon>Sphingobacteriaceae</taxon>
        <taxon>Pedobacter</taxon>
    </lineage>
</organism>
<dbReference type="RefSeq" id="WP_090884141.1">
    <property type="nucleotide sequence ID" value="NZ_FOGG01000011.1"/>
</dbReference>
<evidence type="ECO:0000313" key="1">
    <source>
        <dbReference type="EMBL" id="SER57034.1"/>
    </source>
</evidence>
<name>A0A1H9Q9A6_9SPHI</name>
<keyword evidence="2" id="KW-1185">Reference proteome</keyword>
<dbReference type="Proteomes" id="UP000199572">
    <property type="component" value="Unassembled WGS sequence"/>
</dbReference>
<proteinExistence type="predicted"/>
<protein>
    <submittedName>
        <fullName evidence="1">Uncharacterized protein</fullName>
    </submittedName>
</protein>